<feature type="compositionally biased region" description="Basic residues" evidence="11">
    <location>
        <begin position="23"/>
        <end position="35"/>
    </location>
</feature>
<dbReference type="InterPro" id="IPR006171">
    <property type="entry name" value="TOPRIM_dom"/>
</dbReference>
<keyword evidence="6" id="KW-0460">Magnesium</keyword>
<dbReference type="RefSeq" id="WP_089087849.1">
    <property type="nucleotide sequence ID" value="NZ_BCMH01000002.1"/>
</dbReference>
<dbReference type="SUPFAM" id="SSF56712">
    <property type="entry name" value="Prokaryotic type I DNA topoisomerase"/>
    <property type="match status" value="1"/>
</dbReference>
<dbReference type="Gene3D" id="3.40.50.140">
    <property type="match status" value="1"/>
</dbReference>
<comment type="catalytic activity">
    <reaction evidence="1 10">
        <text>ATP-independent breakage of single-stranded DNA, followed by passage and rejoining.</text>
        <dbReference type="EC" id="5.6.2.1"/>
    </reaction>
</comment>
<dbReference type="PROSITE" id="PS52039">
    <property type="entry name" value="TOPO_IA_2"/>
    <property type="match status" value="1"/>
</dbReference>
<evidence type="ECO:0000256" key="2">
    <source>
        <dbReference type="ARBA" id="ARBA00009446"/>
    </source>
</evidence>
<evidence type="ECO:0000256" key="7">
    <source>
        <dbReference type="ARBA" id="ARBA00023029"/>
    </source>
</evidence>
<dbReference type="InterPro" id="IPR034149">
    <property type="entry name" value="TOPRIM_TopoI"/>
</dbReference>
<dbReference type="PROSITE" id="PS00396">
    <property type="entry name" value="TOPO_IA_1"/>
    <property type="match status" value="1"/>
</dbReference>
<dbReference type="InterPro" id="IPR023405">
    <property type="entry name" value="Topo_IA_core_domain"/>
</dbReference>
<dbReference type="HAMAP" id="MF_00952">
    <property type="entry name" value="Topoisom_1_prok"/>
    <property type="match status" value="1"/>
</dbReference>
<dbReference type="GO" id="GO:0008270">
    <property type="term" value="F:zinc ion binding"/>
    <property type="evidence" value="ECO:0007669"/>
    <property type="project" value="UniProtKB-KW"/>
</dbReference>
<feature type="site" description="Interaction with DNA" evidence="10">
    <location>
        <position position="187"/>
    </location>
</feature>
<name>A0A1Z5IM83_9LACO</name>
<dbReference type="InterPro" id="IPR013497">
    <property type="entry name" value="Topo_IA_cen"/>
</dbReference>
<keyword evidence="3" id="KW-0479">Metal-binding</keyword>
<proteinExistence type="inferred from homology"/>
<feature type="site" description="Interaction with DNA" evidence="10">
    <location>
        <position position="171"/>
    </location>
</feature>
<evidence type="ECO:0000259" key="13">
    <source>
        <dbReference type="PROSITE" id="PS52039"/>
    </source>
</evidence>
<dbReference type="GO" id="GO:0003917">
    <property type="term" value="F:DNA topoisomerase type I (single strand cut, ATP-independent) activity"/>
    <property type="evidence" value="ECO:0007669"/>
    <property type="project" value="UniProtKB-UniRule"/>
</dbReference>
<comment type="caution">
    <text evidence="14">The sequence shown here is derived from an EMBL/GenBank/DDBJ whole genome shotgun (WGS) entry which is preliminary data.</text>
</comment>
<dbReference type="InterPro" id="IPR003601">
    <property type="entry name" value="Topo_IA_2"/>
</dbReference>
<dbReference type="Pfam" id="PF01131">
    <property type="entry name" value="Topoisom_bac"/>
    <property type="match status" value="1"/>
</dbReference>
<dbReference type="EC" id="5.6.2.1" evidence="10"/>
<feature type="site" description="Interaction with DNA" evidence="10">
    <location>
        <position position="172"/>
    </location>
</feature>
<dbReference type="InterPro" id="IPR003602">
    <property type="entry name" value="Topo_IA_DNA-bd_dom"/>
</dbReference>
<dbReference type="GO" id="GO:0005694">
    <property type="term" value="C:chromosome"/>
    <property type="evidence" value="ECO:0007669"/>
    <property type="project" value="InterPro"/>
</dbReference>
<feature type="site" description="Interaction with DNA" evidence="10">
    <location>
        <position position="333"/>
    </location>
</feature>
<comment type="subunit">
    <text evidence="10">Monomer.</text>
</comment>
<feature type="domain" description="Topo IA-type catalytic" evidence="13">
    <location>
        <begin position="161"/>
        <end position="586"/>
    </location>
</feature>
<feature type="active site" description="O-(5'-phospho-DNA)-tyrosine intermediate" evidence="10">
    <location>
        <position position="331"/>
    </location>
</feature>
<evidence type="ECO:0000256" key="4">
    <source>
        <dbReference type="ARBA" id="ARBA00022771"/>
    </source>
</evidence>
<evidence type="ECO:0000313" key="14">
    <source>
        <dbReference type="EMBL" id="GAX02859.1"/>
    </source>
</evidence>
<keyword evidence="4" id="KW-0863">Zinc-finger</keyword>
<keyword evidence="15" id="KW-1185">Reference proteome</keyword>
<accession>A0A1Z5IM83</accession>
<dbReference type="InterPro" id="IPR013826">
    <property type="entry name" value="Topo_IA_cen_sub3"/>
</dbReference>
<dbReference type="Pfam" id="PF01751">
    <property type="entry name" value="Toprim"/>
    <property type="match status" value="1"/>
</dbReference>
<feature type="site" description="Interaction with DNA" evidence="10">
    <location>
        <position position="518"/>
    </location>
</feature>
<dbReference type="Gene3D" id="1.10.460.10">
    <property type="entry name" value="Topoisomerase I, domain 2"/>
    <property type="match status" value="1"/>
</dbReference>
<feature type="domain" description="Toprim" evidence="12">
    <location>
        <begin position="35"/>
        <end position="145"/>
    </location>
</feature>
<dbReference type="GO" id="GO:0006265">
    <property type="term" value="P:DNA topological change"/>
    <property type="evidence" value="ECO:0007669"/>
    <property type="project" value="UniProtKB-UniRule"/>
</dbReference>
<protein>
    <recommendedName>
        <fullName evidence="10">DNA topoisomerase 1</fullName>
        <ecNumber evidence="10">5.6.2.1</ecNumber>
    </recommendedName>
    <alternativeName>
        <fullName evidence="10">DNA topoisomerase I</fullName>
    </alternativeName>
</protein>
<dbReference type="PROSITE" id="PS50880">
    <property type="entry name" value="TOPRIM"/>
    <property type="match status" value="1"/>
</dbReference>
<evidence type="ECO:0000313" key="15">
    <source>
        <dbReference type="Proteomes" id="UP000198430"/>
    </source>
</evidence>
<keyword evidence="5" id="KW-0862">Zinc</keyword>
<dbReference type="NCBIfam" id="TIGR01051">
    <property type="entry name" value="topA_bact"/>
    <property type="match status" value="1"/>
</dbReference>
<keyword evidence="9 10" id="KW-0413">Isomerase</keyword>
<dbReference type="InterPro" id="IPR023406">
    <property type="entry name" value="Topo_IA_AS"/>
</dbReference>
<dbReference type="AlphaFoldDB" id="A0A1Z5IM83"/>
<dbReference type="PANTHER" id="PTHR42785:SF1">
    <property type="entry name" value="DNA TOPOISOMERASE"/>
    <property type="match status" value="1"/>
</dbReference>
<comment type="similarity">
    <text evidence="2 10">Belongs to the type IA topoisomerase family.</text>
</comment>
<dbReference type="Gene3D" id="2.70.20.10">
    <property type="entry name" value="Topoisomerase I, domain 3"/>
    <property type="match status" value="1"/>
</dbReference>
<dbReference type="SMART" id="SM00437">
    <property type="entry name" value="TOP1Ac"/>
    <property type="match status" value="1"/>
</dbReference>
<evidence type="ECO:0000256" key="6">
    <source>
        <dbReference type="ARBA" id="ARBA00022842"/>
    </source>
</evidence>
<dbReference type="SUPFAM" id="SSF57783">
    <property type="entry name" value="Zinc beta-ribbon"/>
    <property type="match status" value="1"/>
</dbReference>
<dbReference type="InterPro" id="IPR013498">
    <property type="entry name" value="Topo_IA_Znf"/>
</dbReference>
<feature type="site" description="Interaction with DNA" evidence="10">
    <location>
        <position position="180"/>
    </location>
</feature>
<dbReference type="GO" id="GO:0003677">
    <property type="term" value="F:DNA binding"/>
    <property type="evidence" value="ECO:0007669"/>
    <property type="project" value="UniProtKB-KW"/>
</dbReference>
<dbReference type="InterPro" id="IPR013825">
    <property type="entry name" value="Topo_IA_cen_sub2"/>
</dbReference>
<keyword evidence="7 10" id="KW-0799">Topoisomerase</keyword>
<dbReference type="InterPro" id="IPR028612">
    <property type="entry name" value="Topoisom_1_IA"/>
</dbReference>
<dbReference type="PANTHER" id="PTHR42785">
    <property type="entry name" value="DNA TOPOISOMERASE, TYPE IA, CORE"/>
    <property type="match status" value="1"/>
</dbReference>
<evidence type="ECO:0000256" key="8">
    <source>
        <dbReference type="ARBA" id="ARBA00023125"/>
    </source>
</evidence>
<evidence type="ECO:0000256" key="10">
    <source>
        <dbReference type="HAMAP-Rule" id="MF_00952"/>
    </source>
</evidence>
<reference evidence="14 15" key="1">
    <citation type="submission" date="2015-11" db="EMBL/GenBank/DDBJ databases">
        <title>Draft genome sequences of new species of the genus Lactobacillus isolated from orchardgrass silage.</title>
        <authorList>
            <person name="Tohno M."/>
            <person name="Tanizawa Y."/>
            <person name="Arita M."/>
        </authorList>
    </citation>
    <scope>NUCLEOTIDE SEQUENCE [LARGE SCALE GENOMIC DNA]</scope>
    <source>
        <strain evidence="14 15">IWT140</strain>
    </source>
</reference>
<feature type="site" description="Interaction with DNA" evidence="10">
    <location>
        <position position="175"/>
    </location>
</feature>
<evidence type="ECO:0000256" key="1">
    <source>
        <dbReference type="ARBA" id="ARBA00000213"/>
    </source>
</evidence>
<comment type="function">
    <text evidence="10">Releases the supercoiling and torsional tension of DNA, which is introduced during the DNA replication and transcription, by transiently cleaving and rejoining one strand of the DNA duplex. Introduces a single-strand break via transesterification at a target site in duplex DNA. The scissile phosphodiester is attacked by the catalytic tyrosine of the enzyme, resulting in the formation of a DNA-(5'-phosphotyrosyl)-enzyme intermediate and the expulsion of a 3'-OH DNA strand. The free DNA strand then undergoes passage around the unbroken strand, thus removing DNA supercoils. Finally, in the religation step, the DNA 3'-OH attacks the covalent intermediate to expel the active-site tyrosine and restore the DNA phosphodiester backbone.</text>
</comment>
<keyword evidence="8 10" id="KW-0238">DNA-binding</keyword>
<organism evidence="14 15">
    <name type="scientific">Secundilactobacillus pentosiphilus</name>
    <dbReference type="NCBI Taxonomy" id="1714682"/>
    <lineage>
        <taxon>Bacteria</taxon>
        <taxon>Bacillati</taxon>
        <taxon>Bacillota</taxon>
        <taxon>Bacilli</taxon>
        <taxon>Lactobacillales</taxon>
        <taxon>Lactobacillaceae</taxon>
        <taxon>Secundilactobacillus</taxon>
    </lineage>
</organism>
<dbReference type="InterPro" id="IPR005733">
    <property type="entry name" value="TopoI_bac-type"/>
</dbReference>
<feature type="region of interest" description="Interaction with DNA" evidence="10">
    <location>
        <begin position="195"/>
        <end position="200"/>
    </location>
</feature>
<feature type="site" description="Interaction with DNA" evidence="10">
    <location>
        <position position="65"/>
    </location>
</feature>
<dbReference type="CDD" id="cd00186">
    <property type="entry name" value="TOP1Ac"/>
    <property type="match status" value="1"/>
</dbReference>
<feature type="region of interest" description="Disordered" evidence="11">
    <location>
        <begin position="1"/>
        <end position="36"/>
    </location>
</feature>
<evidence type="ECO:0000256" key="3">
    <source>
        <dbReference type="ARBA" id="ARBA00022723"/>
    </source>
</evidence>
<evidence type="ECO:0000259" key="12">
    <source>
        <dbReference type="PROSITE" id="PS50880"/>
    </source>
</evidence>
<dbReference type="CDD" id="cd03363">
    <property type="entry name" value="TOPRIM_TopoIA_TopoI"/>
    <property type="match status" value="1"/>
</dbReference>
<dbReference type="Pfam" id="PF01396">
    <property type="entry name" value="Zn_ribbon_Top1"/>
    <property type="match status" value="2"/>
</dbReference>
<feature type="compositionally biased region" description="Low complexity" evidence="11">
    <location>
        <begin position="1"/>
        <end position="10"/>
    </location>
</feature>
<dbReference type="InterPro" id="IPR013824">
    <property type="entry name" value="Topo_IA_cen_sub1"/>
</dbReference>
<dbReference type="Proteomes" id="UP000198430">
    <property type="component" value="Unassembled WGS sequence"/>
</dbReference>
<dbReference type="Gene3D" id="3.30.65.10">
    <property type="entry name" value="Bacterial Topoisomerase I, domain 1"/>
    <property type="match status" value="2"/>
</dbReference>
<dbReference type="PRINTS" id="PR00417">
    <property type="entry name" value="PRTPISMRASEI"/>
</dbReference>
<evidence type="ECO:0000256" key="9">
    <source>
        <dbReference type="ARBA" id="ARBA00023235"/>
    </source>
</evidence>
<dbReference type="InterPro" id="IPR000380">
    <property type="entry name" value="Topo_IA"/>
</dbReference>
<evidence type="ECO:0000256" key="5">
    <source>
        <dbReference type="ARBA" id="ARBA00022833"/>
    </source>
</evidence>
<dbReference type="SMART" id="SM00493">
    <property type="entry name" value="TOPRIM"/>
    <property type="match status" value="1"/>
</dbReference>
<dbReference type="EMBL" id="BCMH01000002">
    <property type="protein sequence ID" value="GAX02859.1"/>
    <property type="molecule type" value="Genomic_DNA"/>
</dbReference>
<sequence>MAAATENAKATNKKATKANATKTKTKTKKRRKPQKKLVIVESPAKAKTIEKYLGRTYKVMASIGHVRDLPKSKMGVDVEHNYEPHYISIRGKGDVIKELRSEAKKAKQVYLAADPDREGESIAWHLSHLLNLDPNAKNRVVFNEITKDAVKDAFKTPRTIDMDLVDAQQARRILDRLVGYSISPLLWKKVKKGLSAGRVQSIALKLIIDRENEIKAFVPEEYWTIDSEFKLKRSKFNASFWGIDGKKHALPDNDEVQKVLAKLDRDKPFKITKVTRKERKRTPQPPFTTSAMQQEANKKLNFRTRKTMMAAQQLYEGINIGKEGSQGLITYMRTDSTRISVIAKHEASSLIHEKYGAEYAATKPLKGKLPEGAQDAHEAIRPSSVYRTPADLKQYLTNDQYKLYSLIWNRFMASQMTNAVMDTMAVTIEQNGVTFRANGSKLKFDGFLKIYKDGKEKDNLLPDLNEGDELNLSKTDPAQHFTQPPARYSEANLIKALEENGVGRPSTYAPTLDTIQRRYYVKLVGRRFEPTELGEIVNTIIQDYFPDVVDINFTADLEKQLDGIEEGDQDWVKVVDTFYKPFSEEVSHAQDTIEKIQIKDEPAGFDCDICGAPMVIKMGRYGKFYACSRFPDCRNTKPIVKEIGVVCPKCHEGQVIERKSKKNRLFYGCSRYPDCDFVTWDKPVGRDCPKDGHFLVEKKIKGGVQVVCPNGDYEEPVQK</sequence>
<gene>
    <name evidence="14" type="primary">topA_1</name>
    <name evidence="10" type="synonym">topA</name>
    <name evidence="14" type="ORF">IWT140_00457</name>
</gene>
<dbReference type="Gene3D" id="1.10.290.10">
    <property type="entry name" value="Topoisomerase I, domain 4"/>
    <property type="match status" value="1"/>
</dbReference>
<dbReference type="SMART" id="SM00436">
    <property type="entry name" value="TOP1Bc"/>
    <property type="match status" value="1"/>
</dbReference>
<evidence type="ECO:0000256" key="11">
    <source>
        <dbReference type="SAM" id="MobiDB-lite"/>
    </source>
</evidence>